<evidence type="ECO:0000313" key="2">
    <source>
        <dbReference type="EMBL" id="MFF0544796.1"/>
    </source>
</evidence>
<proteinExistence type="predicted"/>
<feature type="domain" description="Insertion element IS402-like" evidence="1">
    <location>
        <begin position="10"/>
        <end position="82"/>
    </location>
</feature>
<sequence>MTDDEQFRVLTDAQWELVALLLPKSEGRVGRNFANNRPVVEGMLFRLRTGIPWRDLPERFGPWQTVWKRYRRYVTDGTWDRILTALTAFADVTGDLAWVAAMEHVTCRTVTSAPTRGLDEPDCLV</sequence>
<dbReference type="Pfam" id="PF13340">
    <property type="entry name" value="DUF4096"/>
    <property type="match status" value="1"/>
</dbReference>
<comment type="caution">
    <text evidence="2">The sequence shown here is derived from an EMBL/GenBank/DDBJ whole genome shotgun (WGS) entry which is preliminary data.</text>
</comment>
<evidence type="ECO:0000313" key="3">
    <source>
        <dbReference type="Proteomes" id="UP001601444"/>
    </source>
</evidence>
<dbReference type="Proteomes" id="UP001601444">
    <property type="component" value="Unassembled WGS sequence"/>
</dbReference>
<dbReference type="InterPro" id="IPR052909">
    <property type="entry name" value="Transposase_6_like"/>
</dbReference>
<name>A0ABW6PQV1_9NOCA</name>
<gene>
    <name evidence="2" type="ORF">ACFYTF_18360</name>
</gene>
<evidence type="ECO:0000259" key="1">
    <source>
        <dbReference type="Pfam" id="PF13340"/>
    </source>
</evidence>
<dbReference type="PANTHER" id="PTHR46637:SF1">
    <property type="entry name" value="BLL5188 PROTEIN"/>
    <property type="match status" value="1"/>
</dbReference>
<dbReference type="EMBL" id="JBIAMX010000010">
    <property type="protein sequence ID" value="MFF0544796.1"/>
    <property type="molecule type" value="Genomic_DNA"/>
</dbReference>
<organism evidence="2 3">
    <name type="scientific">Nocardia thailandica</name>
    <dbReference type="NCBI Taxonomy" id="257275"/>
    <lineage>
        <taxon>Bacteria</taxon>
        <taxon>Bacillati</taxon>
        <taxon>Actinomycetota</taxon>
        <taxon>Actinomycetes</taxon>
        <taxon>Mycobacteriales</taxon>
        <taxon>Nocardiaceae</taxon>
        <taxon>Nocardia</taxon>
    </lineage>
</organism>
<dbReference type="InterPro" id="IPR025161">
    <property type="entry name" value="IS402-like_dom"/>
</dbReference>
<reference evidence="2 3" key="1">
    <citation type="submission" date="2024-10" db="EMBL/GenBank/DDBJ databases">
        <title>The Natural Products Discovery Center: Release of the First 8490 Sequenced Strains for Exploring Actinobacteria Biosynthetic Diversity.</title>
        <authorList>
            <person name="Kalkreuter E."/>
            <person name="Kautsar S.A."/>
            <person name="Yang D."/>
            <person name="Bader C.D."/>
            <person name="Teijaro C.N."/>
            <person name="Fluegel L."/>
            <person name="Davis C.M."/>
            <person name="Simpson J.R."/>
            <person name="Lauterbach L."/>
            <person name="Steele A.D."/>
            <person name="Gui C."/>
            <person name="Meng S."/>
            <person name="Li G."/>
            <person name="Viehrig K."/>
            <person name="Ye F."/>
            <person name="Su P."/>
            <person name="Kiefer A.F."/>
            <person name="Nichols A."/>
            <person name="Cepeda A.J."/>
            <person name="Yan W."/>
            <person name="Fan B."/>
            <person name="Jiang Y."/>
            <person name="Adhikari A."/>
            <person name="Zheng C.-J."/>
            <person name="Schuster L."/>
            <person name="Cowan T.M."/>
            <person name="Smanski M.J."/>
            <person name="Chevrette M.G."/>
            <person name="De Carvalho L.P.S."/>
            <person name="Shen B."/>
        </authorList>
    </citation>
    <scope>NUCLEOTIDE SEQUENCE [LARGE SCALE GENOMIC DNA]</scope>
    <source>
        <strain evidence="2 3">NPDC004045</strain>
    </source>
</reference>
<keyword evidence="3" id="KW-1185">Reference proteome</keyword>
<protein>
    <submittedName>
        <fullName evidence="2">Transposase</fullName>
    </submittedName>
</protein>
<dbReference type="PANTHER" id="PTHR46637">
    <property type="entry name" value="TIS1421-TRANSPOSASE PROTEIN A"/>
    <property type="match status" value="1"/>
</dbReference>
<dbReference type="RefSeq" id="WP_387701318.1">
    <property type="nucleotide sequence ID" value="NZ_JBIAMX010000010.1"/>
</dbReference>
<accession>A0ABW6PQV1</accession>